<evidence type="ECO:0000256" key="11">
    <source>
        <dbReference type="SAM" id="Phobius"/>
    </source>
</evidence>
<dbReference type="InterPro" id="IPR005964">
    <property type="entry name" value="Glc/Gal_transptr_bac"/>
</dbReference>
<feature type="transmembrane region" description="Helical" evidence="11">
    <location>
        <begin position="119"/>
        <end position="141"/>
    </location>
</feature>
<evidence type="ECO:0000259" key="12">
    <source>
        <dbReference type="PROSITE" id="PS50850"/>
    </source>
</evidence>
<reference evidence="13 14" key="1">
    <citation type="submission" date="2017-03" db="EMBL/GenBank/DDBJ databases">
        <title>Genome sequence of Sphingomonas mucosissima DSM 17494.</title>
        <authorList>
            <person name="Poehlein A."/>
            <person name="Wuebbeler J.H."/>
            <person name="Steinbuechel A."/>
            <person name="Daniel R."/>
        </authorList>
    </citation>
    <scope>NUCLEOTIDE SEQUENCE [LARGE SCALE GENOMIC DNA]</scope>
    <source>
        <strain evidence="13 14">DSM 17494</strain>
    </source>
</reference>
<dbReference type="GO" id="GO:0055056">
    <property type="term" value="F:D-glucose transmembrane transporter activity"/>
    <property type="evidence" value="ECO:0007669"/>
    <property type="project" value="InterPro"/>
</dbReference>
<dbReference type="Pfam" id="PF07690">
    <property type="entry name" value="MFS_1"/>
    <property type="match status" value="1"/>
</dbReference>
<feature type="transmembrane region" description="Helical" evidence="11">
    <location>
        <begin position="255"/>
        <end position="279"/>
    </location>
</feature>
<dbReference type="GO" id="GO:1904659">
    <property type="term" value="P:D-glucose transmembrane transport"/>
    <property type="evidence" value="ECO:0007669"/>
    <property type="project" value="InterPro"/>
</dbReference>
<feature type="transmembrane region" description="Helical" evidence="11">
    <location>
        <begin position="347"/>
        <end position="368"/>
    </location>
</feature>
<feature type="transmembrane region" description="Helical" evidence="11">
    <location>
        <begin position="207"/>
        <end position="227"/>
    </location>
</feature>
<dbReference type="Gene3D" id="1.20.1250.20">
    <property type="entry name" value="MFS general substrate transporter like domains"/>
    <property type="match status" value="2"/>
</dbReference>
<keyword evidence="14" id="KW-1185">Reference proteome</keyword>
<dbReference type="InterPro" id="IPR020846">
    <property type="entry name" value="MFS_dom"/>
</dbReference>
<dbReference type="InterPro" id="IPR011701">
    <property type="entry name" value="MFS"/>
</dbReference>
<dbReference type="GO" id="GO:0005354">
    <property type="term" value="F:galactose transmembrane transporter activity"/>
    <property type="evidence" value="ECO:0007669"/>
    <property type="project" value="InterPro"/>
</dbReference>
<sequence>MAFAQGATGADSAAHGPEGGGASYADAPDLRWFVFALFFIFGGITSLNDIVMPKLQELFTLSHAQANLVNSAFFLAYLLFSLPAAAVVRRAGYMRTATFGLVLMTLGCLLFIPASSSATFGMFLLALFVLGAGITVVQVVANPLISLLGPPHTAHSRLTFAQAFNSLGTTIFPRVGSTLILGSLAGISAATLSGPALDAYRIEASRTIVHTYLGLAVALLVIAAVVWTRRNRLQEEQEQSGSIFHPLTLLRRSRFAFGAACIFLYVGAEVAIGSNLVVYLAQPTVWNVPLETAGNYVPFYWGGALIGRFVGSAILRFLSPGKVLATAGSVAIALLLFSANVTGNAAGWALIAVGLANSIMFPTIFSLASEGLGKRAAEGSGVIATAIVGGAVIPPLYGSLADASGSLAFALVLPVICYAIIAGFGIFARRPAVAG</sequence>
<evidence type="ECO:0000256" key="6">
    <source>
        <dbReference type="ARBA" id="ARBA00022519"/>
    </source>
</evidence>
<feature type="transmembrane region" description="Helical" evidence="11">
    <location>
        <begin position="323"/>
        <end position="341"/>
    </location>
</feature>
<comment type="similarity">
    <text evidence="3">Belongs to the major facilitator superfamily. FHS transporter (TC 2.A.1.7) family.</text>
</comment>
<evidence type="ECO:0000256" key="1">
    <source>
        <dbReference type="ARBA" id="ARBA00003321"/>
    </source>
</evidence>
<dbReference type="PANTHER" id="PTHR43702">
    <property type="entry name" value="L-FUCOSE-PROTON SYMPORTER"/>
    <property type="match status" value="1"/>
</dbReference>
<keyword evidence="6" id="KW-0997">Cell inner membrane</keyword>
<keyword evidence="7" id="KW-0762">Sugar transport</keyword>
<gene>
    <name evidence="13" type="primary">fucP</name>
    <name evidence="13" type="ORF">SPMU_03040</name>
</gene>
<evidence type="ECO:0000256" key="3">
    <source>
        <dbReference type="ARBA" id="ARBA00009120"/>
    </source>
</evidence>
<keyword evidence="9 11" id="KW-1133">Transmembrane helix</keyword>
<proteinExistence type="inferred from homology"/>
<organism evidence="13 14">
    <name type="scientific">Sphingomonas mucosissima</name>
    <dbReference type="NCBI Taxonomy" id="370959"/>
    <lineage>
        <taxon>Bacteria</taxon>
        <taxon>Pseudomonadati</taxon>
        <taxon>Pseudomonadota</taxon>
        <taxon>Alphaproteobacteria</taxon>
        <taxon>Sphingomonadales</taxon>
        <taxon>Sphingomonadaceae</taxon>
        <taxon>Sphingomonas</taxon>
    </lineage>
</organism>
<dbReference type="InterPro" id="IPR036259">
    <property type="entry name" value="MFS_trans_sf"/>
</dbReference>
<feature type="transmembrane region" description="Helical" evidence="11">
    <location>
        <begin position="93"/>
        <end position="112"/>
    </location>
</feature>
<dbReference type="NCBIfam" id="TIGR01272">
    <property type="entry name" value="gluP"/>
    <property type="match status" value="1"/>
</dbReference>
<evidence type="ECO:0000256" key="9">
    <source>
        <dbReference type="ARBA" id="ARBA00022989"/>
    </source>
</evidence>
<dbReference type="EMBL" id="NBBJ01000001">
    <property type="protein sequence ID" value="OWK31984.1"/>
    <property type="molecule type" value="Genomic_DNA"/>
</dbReference>
<dbReference type="SUPFAM" id="SSF103473">
    <property type="entry name" value="MFS general substrate transporter"/>
    <property type="match status" value="1"/>
</dbReference>
<comment type="caution">
    <text evidence="13">The sequence shown here is derived from an EMBL/GenBank/DDBJ whole genome shotgun (WGS) entry which is preliminary data.</text>
</comment>
<feature type="domain" description="Major facilitator superfamily (MFS) profile" evidence="12">
    <location>
        <begin position="30"/>
        <end position="431"/>
    </location>
</feature>
<evidence type="ECO:0000256" key="8">
    <source>
        <dbReference type="ARBA" id="ARBA00022692"/>
    </source>
</evidence>
<keyword evidence="8 11" id="KW-0812">Transmembrane</keyword>
<dbReference type="RefSeq" id="WP_088331239.1">
    <property type="nucleotide sequence ID" value="NZ_NBBJ01000001.1"/>
</dbReference>
<evidence type="ECO:0000256" key="7">
    <source>
        <dbReference type="ARBA" id="ARBA00022597"/>
    </source>
</evidence>
<dbReference type="GO" id="GO:0005886">
    <property type="term" value="C:plasma membrane"/>
    <property type="evidence" value="ECO:0007669"/>
    <property type="project" value="UniProtKB-SubCell"/>
</dbReference>
<keyword evidence="4" id="KW-0813">Transport</keyword>
<feature type="transmembrane region" description="Helical" evidence="11">
    <location>
        <begin position="299"/>
        <end position="318"/>
    </location>
</feature>
<dbReference type="OrthoDB" id="9795150at2"/>
<keyword evidence="10 11" id="KW-0472">Membrane</keyword>
<protein>
    <submittedName>
        <fullName evidence="13">L-fucose-proton symporter</fullName>
    </submittedName>
</protein>
<dbReference type="InterPro" id="IPR050375">
    <property type="entry name" value="MFS_TsgA-like"/>
</dbReference>
<dbReference type="Proteomes" id="UP000197783">
    <property type="component" value="Unassembled WGS sequence"/>
</dbReference>
<evidence type="ECO:0000313" key="13">
    <source>
        <dbReference type="EMBL" id="OWK31984.1"/>
    </source>
</evidence>
<name>A0A245ZQG8_9SPHN</name>
<feature type="transmembrane region" description="Helical" evidence="11">
    <location>
        <begin position="406"/>
        <end position="428"/>
    </location>
</feature>
<evidence type="ECO:0000256" key="10">
    <source>
        <dbReference type="ARBA" id="ARBA00023136"/>
    </source>
</evidence>
<evidence type="ECO:0000256" key="2">
    <source>
        <dbReference type="ARBA" id="ARBA00004429"/>
    </source>
</evidence>
<dbReference type="PROSITE" id="PS50850">
    <property type="entry name" value="MFS"/>
    <property type="match status" value="1"/>
</dbReference>
<feature type="transmembrane region" description="Helical" evidence="11">
    <location>
        <begin position="68"/>
        <end position="87"/>
    </location>
</feature>
<keyword evidence="5" id="KW-1003">Cell membrane</keyword>
<feature type="transmembrane region" description="Helical" evidence="11">
    <location>
        <begin position="380"/>
        <end position="400"/>
    </location>
</feature>
<evidence type="ECO:0000313" key="14">
    <source>
        <dbReference type="Proteomes" id="UP000197783"/>
    </source>
</evidence>
<comment type="function">
    <text evidence="1">Intake of glucose and galactose.</text>
</comment>
<dbReference type="CDD" id="cd17394">
    <property type="entry name" value="MFS_FucP_like"/>
    <property type="match status" value="1"/>
</dbReference>
<accession>A0A245ZQG8</accession>
<feature type="transmembrane region" description="Helical" evidence="11">
    <location>
        <begin position="30"/>
        <end position="47"/>
    </location>
</feature>
<comment type="subcellular location">
    <subcellularLocation>
        <location evidence="2">Cell inner membrane</location>
        <topology evidence="2">Multi-pass membrane protein</topology>
    </subcellularLocation>
</comment>
<evidence type="ECO:0000256" key="4">
    <source>
        <dbReference type="ARBA" id="ARBA00022448"/>
    </source>
</evidence>
<dbReference type="AlphaFoldDB" id="A0A245ZQG8"/>
<evidence type="ECO:0000256" key="5">
    <source>
        <dbReference type="ARBA" id="ARBA00022475"/>
    </source>
</evidence>
<dbReference type="PANTHER" id="PTHR43702:SF3">
    <property type="entry name" value="PROTEIN TSGA"/>
    <property type="match status" value="1"/>
</dbReference>